<evidence type="ECO:0000313" key="1">
    <source>
        <dbReference type="EMBL" id="NDJ91093.1"/>
    </source>
</evidence>
<dbReference type="RefSeq" id="WP_162112919.1">
    <property type="nucleotide sequence ID" value="NZ_JAACYR010000075.1"/>
</dbReference>
<protein>
    <recommendedName>
        <fullName evidence="3">DUF1214 domain-containing protein</fullName>
    </recommendedName>
</protein>
<dbReference type="EMBL" id="JAACYR010000075">
    <property type="protein sequence ID" value="NDJ91093.1"/>
    <property type="molecule type" value="Genomic_DNA"/>
</dbReference>
<sequence>MTMATGTLAVALVAPQAFPTGVGGSVALELALTGSGSAFQPLVDQILATQQQIMTQNAGYPFITDFDKTLLPTYATNLGRLELFSALGALNRVLGYNQDGQTITYSTNAPGAEQFVGPNTWNPDQPYFTAVIANQTATLTVRPGPGTLDTSFALSPGNGANGSLVPGININLHELTPNADGSYTIYLSPTEHSGNWIDTGSGMSVMLARATNGDWGLPHTTWSLSTGHDTIVPVLTNAQIGAVLTQLPAMMTGINNADFAHGLQEFENTIPANAFLPIGVTPTLVGPAAPGQLSSFGRVELEPNQALVVKVPDVEAGYTGFQISDAWTQDLPYVKALGSLNNTQAFHGTDGFTYYVISDKDPGVANWIDTSGHPDSVVMARFMDVTGATPTTPITTQVVNIADVRDYLPSDMPTVTAAERAAELQTRILEFNYLMDQYKNNAGWLTQHLEFDQVRNAVGSDQFDALFGVQPDVPSVLDRMIDPTLMPDLNTVFQAVLADPAGSLSAVVQNLPLLTGDIMWPMILAALRVDLLLADAPAASTFETILSQTFIDPASSITAGFLNARDDLAVSLMNSGSYDPLTSADLASVWGSFLTMDQSASQALSEGFALLTPGAGDAASAVAGLVTDLLP</sequence>
<name>A0A7K3LFK2_9MYCO</name>
<proteinExistence type="predicted"/>
<accession>A0A7K3LFK2</accession>
<evidence type="ECO:0008006" key="3">
    <source>
        <dbReference type="Google" id="ProtNLM"/>
    </source>
</evidence>
<gene>
    <name evidence="1" type="ORF">GWR20_18390</name>
</gene>
<dbReference type="Proteomes" id="UP000466523">
    <property type="component" value="Unassembled WGS sequence"/>
</dbReference>
<dbReference type="SUPFAM" id="SSF160935">
    <property type="entry name" value="VPA0735-like"/>
    <property type="match status" value="1"/>
</dbReference>
<comment type="caution">
    <text evidence="1">The sequence shown here is derived from an EMBL/GenBank/DDBJ whole genome shotgun (WGS) entry which is preliminary data.</text>
</comment>
<dbReference type="AlphaFoldDB" id="A0A7K3LFK2"/>
<reference evidence="1 2" key="1">
    <citation type="submission" date="2020-01" db="EMBL/GenBank/DDBJ databases">
        <authorList>
            <person name="Sanchez-Estrada R."/>
            <person name="Gonzalez-Y-Merchand J.A."/>
            <person name="Rivera-Gutierrez S."/>
        </authorList>
    </citation>
    <scope>NUCLEOTIDE SEQUENCE [LARGE SCALE GENOMIC DNA]</scope>
    <source>
        <strain evidence="1 2">CST 7247</strain>
    </source>
</reference>
<evidence type="ECO:0000313" key="2">
    <source>
        <dbReference type="Proteomes" id="UP000466523"/>
    </source>
</evidence>
<organism evidence="1 2">
    <name type="scientific">Mycolicibacter kumamotonensis</name>
    <dbReference type="NCBI Taxonomy" id="354243"/>
    <lineage>
        <taxon>Bacteria</taxon>
        <taxon>Bacillati</taxon>
        <taxon>Actinomycetota</taxon>
        <taxon>Actinomycetes</taxon>
        <taxon>Mycobacteriales</taxon>
        <taxon>Mycobacteriaceae</taxon>
        <taxon>Mycolicibacter</taxon>
    </lineage>
</organism>